<dbReference type="AlphaFoldDB" id="A0A5B2TAS4"/>
<dbReference type="Pfam" id="PF01850">
    <property type="entry name" value="PIN"/>
    <property type="match status" value="1"/>
</dbReference>
<dbReference type="Proteomes" id="UP000322110">
    <property type="component" value="Unassembled WGS sequence"/>
</dbReference>
<accession>A0A5B2TAS4</accession>
<sequence>MRLLLDTHALLWWLADDPQLGTQSRALIENPAHEVLVSVVSLWEIVVKQRVGKLQADVHEVAEAAAAQGFELLGLHLPHLRMLQDLPSHHRDPFDHLLIAQAMAEQAGFVTADQHAGRYPAEVVNAAA</sequence>
<dbReference type="RefSeq" id="WP_149814400.1">
    <property type="nucleotide sequence ID" value="NZ_VUKA01000053.1"/>
</dbReference>
<dbReference type="OrthoDB" id="9798990at2"/>
<evidence type="ECO:0000313" key="3">
    <source>
        <dbReference type="Proteomes" id="UP000322110"/>
    </source>
</evidence>
<dbReference type="PANTHER" id="PTHR36173">
    <property type="entry name" value="RIBONUCLEASE VAPC16-RELATED"/>
    <property type="match status" value="1"/>
</dbReference>
<organism evidence="2 3">
    <name type="scientific">Teichococcus oryzae</name>
    <dbReference type="NCBI Taxonomy" id="1608942"/>
    <lineage>
        <taxon>Bacteria</taxon>
        <taxon>Pseudomonadati</taxon>
        <taxon>Pseudomonadota</taxon>
        <taxon>Alphaproteobacteria</taxon>
        <taxon>Acetobacterales</taxon>
        <taxon>Roseomonadaceae</taxon>
        <taxon>Roseomonas</taxon>
    </lineage>
</organism>
<evidence type="ECO:0000313" key="2">
    <source>
        <dbReference type="EMBL" id="KAA2211193.1"/>
    </source>
</evidence>
<keyword evidence="3" id="KW-1185">Reference proteome</keyword>
<protein>
    <submittedName>
        <fullName evidence="2">Type II toxin-antitoxin system VapC family toxin</fullName>
    </submittedName>
</protein>
<dbReference type="PANTHER" id="PTHR36173:SF2">
    <property type="entry name" value="RIBONUCLEASE VAPC16"/>
    <property type="match status" value="1"/>
</dbReference>
<dbReference type="InterPro" id="IPR052919">
    <property type="entry name" value="TA_system_RNase"/>
</dbReference>
<dbReference type="InterPro" id="IPR029060">
    <property type="entry name" value="PIN-like_dom_sf"/>
</dbReference>
<comment type="caution">
    <text evidence="2">The sequence shown here is derived from an EMBL/GenBank/DDBJ whole genome shotgun (WGS) entry which is preliminary data.</text>
</comment>
<dbReference type="InterPro" id="IPR002716">
    <property type="entry name" value="PIN_dom"/>
</dbReference>
<feature type="domain" description="PIN" evidence="1">
    <location>
        <begin position="4"/>
        <end position="119"/>
    </location>
</feature>
<reference evidence="2 3" key="1">
    <citation type="journal article" date="2015" name="Int. J. Syst. Evol. Microbiol.">
        <title>Roseomonas oryzae sp. nov., isolated from paddy rhizosphere soil.</title>
        <authorList>
            <person name="Ramaprasad E.V."/>
            <person name="Sasikala Ch."/>
            <person name="Ramana Ch.V."/>
        </authorList>
    </citation>
    <scope>NUCLEOTIDE SEQUENCE [LARGE SCALE GENOMIC DNA]</scope>
    <source>
        <strain evidence="2 3">KCTC 42542</strain>
    </source>
</reference>
<evidence type="ECO:0000259" key="1">
    <source>
        <dbReference type="Pfam" id="PF01850"/>
    </source>
</evidence>
<dbReference type="Gene3D" id="3.40.50.1010">
    <property type="entry name" value="5'-nuclease"/>
    <property type="match status" value="1"/>
</dbReference>
<gene>
    <name evidence="2" type="ORF">F0Q34_21400</name>
</gene>
<proteinExistence type="predicted"/>
<dbReference type="CDD" id="cd09872">
    <property type="entry name" value="PIN_Sll0205-like"/>
    <property type="match status" value="1"/>
</dbReference>
<dbReference type="InterPro" id="IPR041705">
    <property type="entry name" value="PIN_Sll0205"/>
</dbReference>
<dbReference type="SUPFAM" id="SSF88723">
    <property type="entry name" value="PIN domain-like"/>
    <property type="match status" value="1"/>
</dbReference>
<dbReference type="EMBL" id="VUKA01000053">
    <property type="protein sequence ID" value="KAA2211193.1"/>
    <property type="molecule type" value="Genomic_DNA"/>
</dbReference>
<name>A0A5B2TAS4_9PROT</name>